<keyword evidence="14 23" id="KW-1133">Transmembrane helix</keyword>
<sequence length="331" mass="36832">MSPTRHRNRRPALRRWAPRGAALAALGLAATGCASNEFTRLGVPEPITEQGQRVLTLWQGSWVAAFAVGILVWGLIVWTVIFHRKRSEQLPPQVRYNMPIEALYTVLPIVIIAVLFYFTARDQTVLLDTEEPADTNIEVVGFQWSWQFNYLDQSRVDAEEQGTEPQTEFSVAGTPQHQPTLVLREGDVVHFDLTSPDVIHSFWIPAFAFKMDIIPGQDNEFQVKVQEGTAGTYAGRCAELCGVDHSRMLFTVEVMEPDDYDRWVEEQRQAAADEQQQLESGEELEPRGEDTGTAIEGPGTGDQEGSGDDVARDESTETPEPSASAEEEAGQ</sequence>
<dbReference type="NCBIfam" id="TIGR02866">
    <property type="entry name" value="CoxB"/>
    <property type="match status" value="1"/>
</dbReference>
<keyword evidence="7" id="KW-1003">Cell membrane</keyword>
<comment type="caution">
    <text evidence="27">The sequence shown here is derived from an EMBL/GenBank/DDBJ whole genome shotgun (WGS) entry which is preliminary data.</text>
</comment>
<evidence type="ECO:0000256" key="15">
    <source>
        <dbReference type="ARBA" id="ARBA00023008"/>
    </source>
</evidence>
<keyword evidence="11 24" id="KW-0732">Signal</keyword>
<feature type="chain" id="PRO_5039510974" description="cytochrome-c oxidase" evidence="24">
    <location>
        <begin position="35"/>
        <end position="331"/>
    </location>
</feature>
<dbReference type="PANTHER" id="PTHR22888">
    <property type="entry name" value="CYTOCHROME C OXIDASE, SUBUNIT II"/>
    <property type="match status" value="1"/>
</dbReference>
<comment type="cofactor">
    <cofactor evidence="1">
        <name>Cu cation</name>
        <dbReference type="ChEBI" id="CHEBI:23378"/>
    </cofactor>
</comment>
<dbReference type="InterPro" id="IPR045187">
    <property type="entry name" value="CcO_II"/>
</dbReference>
<dbReference type="PROSITE" id="PS00078">
    <property type="entry name" value="COX2"/>
    <property type="match status" value="1"/>
</dbReference>
<proteinExistence type="inferred from homology"/>
<evidence type="ECO:0000256" key="24">
    <source>
        <dbReference type="SAM" id="SignalP"/>
    </source>
</evidence>
<keyword evidence="27" id="KW-0560">Oxidoreductase</keyword>
<dbReference type="InterPro" id="IPR014222">
    <property type="entry name" value="Cyt_c_oxidase_su2"/>
</dbReference>
<evidence type="ECO:0000256" key="7">
    <source>
        <dbReference type="ARBA" id="ARBA00022475"/>
    </source>
</evidence>
<comment type="catalytic activity">
    <reaction evidence="20">
        <text>4 Fe(II)-[cytochrome c] + O2 + 8 H(+)(in) = 4 Fe(III)-[cytochrome c] + 2 H2O + 4 H(+)(out)</text>
        <dbReference type="Rhea" id="RHEA:11436"/>
        <dbReference type="Rhea" id="RHEA-COMP:10350"/>
        <dbReference type="Rhea" id="RHEA-COMP:14399"/>
        <dbReference type="ChEBI" id="CHEBI:15377"/>
        <dbReference type="ChEBI" id="CHEBI:15378"/>
        <dbReference type="ChEBI" id="CHEBI:15379"/>
        <dbReference type="ChEBI" id="CHEBI:29033"/>
        <dbReference type="ChEBI" id="CHEBI:29034"/>
        <dbReference type="EC" id="7.1.1.9"/>
    </reaction>
</comment>
<dbReference type="SUPFAM" id="SSF81464">
    <property type="entry name" value="Cytochrome c oxidase subunit II-like, transmembrane region"/>
    <property type="match status" value="1"/>
</dbReference>
<dbReference type="EMBL" id="JACCFO010000001">
    <property type="protein sequence ID" value="NYI94959.1"/>
    <property type="molecule type" value="Genomic_DNA"/>
</dbReference>
<accession>A0A853BHT7</accession>
<comment type="function">
    <text evidence="17">Subunits I and II form the functional core of the enzyme complex. Electrons originating in cytochrome c are transferred via heme a and Cu(A) to the binuclear center formed by heme a3 and Cu(B).</text>
</comment>
<feature type="domain" description="Cytochrome oxidase subunit II copper A binding" evidence="25">
    <location>
        <begin position="132"/>
        <end position="266"/>
    </location>
</feature>
<evidence type="ECO:0000256" key="20">
    <source>
        <dbReference type="ARBA" id="ARBA00047816"/>
    </source>
</evidence>
<keyword evidence="10" id="KW-0479">Metal-binding</keyword>
<keyword evidence="16 23" id="KW-0472">Membrane</keyword>
<evidence type="ECO:0000256" key="21">
    <source>
        <dbReference type="ARBA" id="ARBA00050058"/>
    </source>
</evidence>
<evidence type="ECO:0000259" key="26">
    <source>
        <dbReference type="PROSITE" id="PS50999"/>
    </source>
</evidence>
<dbReference type="GO" id="GO:0005507">
    <property type="term" value="F:copper ion binding"/>
    <property type="evidence" value="ECO:0007669"/>
    <property type="project" value="InterPro"/>
</dbReference>
<keyword evidence="28" id="KW-1185">Reference proteome</keyword>
<dbReference type="GO" id="GO:0016491">
    <property type="term" value="F:oxidoreductase activity"/>
    <property type="evidence" value="ECO:0007669"/>
    <property type="project" value="UniProtKB-KW"/>
</dbReference>
<comment type="cofactor">
    <cofactor evidence="2">
        <name>heme</name>
        <dbReference type="ChEBI" id="CHEBI:30413"/>
    </cofactor>
</comment>
<keyword evidence="9 23" id="KW-0812">Transmembrane</keyword>
<evidence type="ECO:0000313" key="28">
    <source>
        <dbReference type="Proteomes" id="UP000575985"/>
    </source>
</evidence>
<evidence type="ECO:0000256" key="22">
    <source>
        <dbReference type="SAM" id="MobiDB-lite"/>
    </source>
</evidence>
<dbReference type="GO" id="GO:0004129">
    <property type="term" value="F:cytochrome-c oxidase activity"/>
    <property type="evidence" value="ECO:0007669"/>
    <property type="project" value="UniProtKB-EC"/>
</dbReference>
<evidence type="ECO:0000256" key="11">
    <source>
        <dbReference type="ARBA" id="ARBA00022729"/>
    </source>
</evidence>
<dbReference type="Proteomes" id="UP000575985">
    <property type="component" value="Unassembled WGS sequence"/>
</dbReference>
<keyword evidence="12" id="KW-1278">Translocase</keyword>
<comment type="subcellular location">
    <subcellularLocation>
        <location evidence="3">Cell membrane</location>
        <topology evidence="3">Multi-pass membrane protein</topology>
    </subcellularLocation>
</comment>
<keyword evidence="13" id="KW-0249">Electron transport</keyword>
<dbReference type="PANTHER" id="PTHR22888:SF9">
    <property type="entry name" value="CYTOCHROME C OXIDASE SUBUNIT 2"/>
    <property type="match status" value="1"/>
</dbReference>
<dbReference type="PROSITE" id="PS51257">
    <property type="entry name" value="PROKAR_LIPOPROTEIN"/>
    <property type="match status" value="1"/>
</dbReference>
<feature type="signal peptide" evidence="24">
    <location>
        <begin position="1"/>
        <end position="34"/>
    </location>
</feature>
<gene>
    <name evidence="27" type="ORF">HNR12_001236</name>
</gene>
<evidence type="ECO:0000256" key="3">
    <source>
        <dbReference type="ARBA" id="ARBA00004651"/>
    </source>
</evidence>
<feature type="transmembrane region" description="Helical" evidence="23">
    <location>
        <begin position="59"/>
        <end position="81"/>
    </location>
</feature>
<evidence type="ECO:0000256" key="12">
    <source>
        <dbReference type="ARBA" id="ARBA00022967"/>
    </source>
</evidence>
<dbReference type="InterPro" id="IPR001505">
    <property type="entry name" value="Copper_CuA"/>
</dbReference>
<evidence type="ECO:0000256" key="18">
    <source>
        <dbReference type="ARBA" id="ARBA00031389"/>
    </source>
</evidence>
<dbReference type="AlphaFoldDB" id="A0A853BHT7"/>
<evidence type="ECO:0000259" key="25">
    <source>
        <dbReference type="PROSITE" id="PS50857"/>
    </source>
</evidence>
<feature type="compositionally biased region" description="Low complexity" evidence="22">
    <location>
        <begin position="269"/>
        <end position="279"/>
    </location>
</feature>
<dbReference type="GO" id="GO:0005886">
    <property type="term" value="C:plasma membrane"/>
    <property type="evidence" value="ECO:0007669"/>
    <property type="project" value="UniProtKB-SubCell"/>
</dbReference>
<dbReference type="InterPro" id="IPR011759">
    <property type="entry name" value="Cyt_c_oxidase_su2_TM_dom"/>
</dbReference>
<feature type="region of interest" description="Disordered" evidence="22">
    <location>
        <begin position="267"/>
        <end position="331"/>
    </location>
</feature>
<evidence type="ECO:0000256" key="4">
    <source>
        <dbReference type="ARBA" id="ARBA00007866"/>
    </source>
</evidence>
<dbReference type="Gene3D" id="1.10.287.90">
    <property type="match status" value="1"/>
</dbReference>
<evidence type="ECO:0000256" key="6">
    <source>
        <dbReference type="ARBA" id="ARBA00022448"/>
    </source>
</evidence>
<dbReference type="PRINTS" id="PR01166">
    <property type="entry name" value="CYCOXIDASEII"/>
</dbReference>
<feature type="transmembrane region" description="Helical" evidence="23">
    <location>
        <begin position="102"/>
        <end position="120"/>
    </location>
</feature>
<evidence type="ECO:0000256" key="9">
    <source>
        <dbReference type="ARBA" id="ARBA00022692"/>
    </source>
</evidence>
<evidence type="ECO:0000313" key="27">
    <source>
        <dbReference type="EMBL" id="NYI94959.1"/>
    </source>
</evidence>
<dbReference type="GO" id="GO:0042773">
    <property type="term" value="P:ATP synthesis coupled electron transport"/>
    <property type="evidence" value="ECO:0007669"/>
    <property type="project" value="TreeGrafter"/>
</dbReference>
<dbReference type="InterPro" id="IPR036257">
    <property type="entry name" value="Cyt_c_oxidase_su2_TM_sf"/>
</dbReference>
<keyword evidence="6" id="KW-0813">Transport</keyword>
<evidence type="ECO:0000256" key="14">
    <source>
        <dbReference type="ARBA" id="ARBA00022989"/>
    </source>
</evidence>
<dbReference type="InterPro" id="IPR002429">
    <property type="entry name" value="CcO_II-like_C"/>
</dbReference>
<name>A0A853BHT7_9ACTN</name>
<evidence type="ECO:0000256" key="5">
    <source>
        <dbReference type="ARBA" id="ARBA00012949"/>
    </source>
</evidence>
<evidence type="ECO:0000256" key="19">
    <source>
        <dbReference type="ARBA" id="ARBA00031399"/>
    </source>
</evidence>
<dbReference type="Gene3D" id="2.60.40.420">
    <property type="entry name" value="Cupredoxins - blue copper proteins"/>
    <property type="match status" value="1"/>
</dbReference>
<keyword evidence="8" id="KW-0679">Respiratory chain</keyword>
<dbReference type="PROSITE" id="PS50999">
    <property type="entry name" value="COX2_TM"/>
    <property type="match status" value="1"/>
</dbReference>
<evidence type="ECO:0000256" key="13">
    <source>
        <dbReference type="ARBA" id="ARBA00022982"/>
    </source>
</evidence>
<dbReference type="EC" id="7.1.1.9" evidence="5"/>
<dbReference type="SUPFAM" id="SSF49503">
    <property type="entry name" value="Cupredoxins"/>
    <property type="match status" value="1"/>
</dbReference>
<evidence type="ECO:0000256" key="16">
    <source>
        <dbReference type="ARBA" id="ARBA00023136"/>
    </source>
</evidence>
<dbReference type="Pfam" id="PF00116">
    <property type="entry name" value="COX2"/>
    <property type="match status" value="1"/>
</dbReference>
<evidence type="ECO:0000256" key="8">
    <source>
        <dbReference type="ARBA" id="ARBA00022660"/>
    </source>
</evidence>
<organism evidence="27 28">
    <name type="scientific">Streptomonospora nanhaiensis</name>
    <dbReference type="NCBI Taxonomy" id="1323731"/>
    <lineage>
        <taxon>Bacteria</taxon>
        <taxon>Bacillati</taxon>
        <taxon>Actinomycetota</taxon>
        <taxon>Actinomycetes</taxon>
        <taxon>Streptosporangiales</taxon>
        <taxon>Nocardiopsidaceae</taxon>
        <taxon>Streptomonospora</taxon>
    </lineage>
</organism>
<dbReference type="PROSITE" id="PS50857">
    <property type="entry name" value="COX2_CUA"/>
    <property type="match status" value="1"/>
</dbReference>
<evidence type="ECO:0000256" key="2">
    <source>
        <dbReference type="ARBA" id="ARBA00001971"/>
    </source>
</evidence>
<evidence type="ECO:0000256" key="23">
    <source>
        <dbReference type="SAM" id="Phobius"/>
    </source>
</evidence>
<feature type="domain" description="Cytochrome oxidase subunit II transmembrane region profile" evidence="26">
    <location>
        <begin position="35"/>
        <end position="130"/>
    </location>
</feature>
<reference evidence="27 28" key="1">
    <citation type="submission" date="2020-07" db="EMBL/GenBank/DDBJ databases">
        <title>Sequencing the genomes of 1000 actinobacteria strains.</title>
        <authorList>
            <person name="Klenk H.-P."/>
        </authorList>
    </citation>
    <scope>NUCLEOTIDE SEQUENCE [LARGE SCALE GENOMIC DNA]</scope>
    <source>
        <strain evidence="27 28">DSM 45927</strain>
    </source>
</reference>
<comment type="similarity">
    <text evidence="4">Belongs to the cytochrome c oxidase subunit 2 family.</text>
</comment>
<dbReference type="InterPro" id="IPR008972">
    <property type="entry name" value="Cupredoxin"/>
</dbReference>
<keyword evidence="15" id="KW-0186">Copper</keyword>
<evidence type="ECO:0000256" key="17">
    <source>
        <dbReference type="ARBA" id="ARBA00024688"/>
    </source>
</evidence>
<dbReference type="FunFam" id="1.10.287.90:FF:000003">
    <property type="entry name" value="Cytochrome C oxidase subunit II"/>
    <property type="match status" value="1"/>
</dbReference>
<evidence type="ECO:0000256" key="10">
    <source>
        <dbReference type="ARBA" id="ARBA00022723"/>
    </source>
</evidence>
<protein>
    <recommendedName>
        <fullName evidence="5">cytochrome-c oxidase</fullName>
        <ecNumber evidence="5">7.1.1.9</ecNumber>
    </recommendedName>
    <alternativeName>
        <fullName evidence="19">Cytochrome aa3 subunit 2</fullName>
    </alternativeName>
    <alternativeName>
        <fullName evidence="18">Cytochrome c oxidase polypeptide II</fullName>
    </alternativeName>
    <alternativeName>
        <fullName evidence="21">Oxidase aa(3) subunit 2</fullName>
    </alternativeName>
</protein>
<evidence type="ECO:0000256" key="1">
    <source>
        <dbReference type="ARBA" id="ARBA00001935"/>
    </source>
</evidence>